<dbReference type="InterPro" id="IPR031770">
    <property type="entry name" value="Abf-1/2"/>
</dbReference>
<dbReference type="InterPro" id="IPR038204">
    <property type="entry name" value="Abf-1/2_sf"/>
</dbReference>
<accession>Q8IAC9</accession>
<dbReference type="Pfam" id="PF16839">
    <property type="entry name" value="Antimicrobial25"/>
    <property type="match status" value="1"/>
</dbReference>
<dbReference type="Gene3D" id="3.30.30.110">
    <property type="entry name" value="Antibacterial factor-related peptide"/>
    <property type="match status" value="1"/>
</dbReference>
<keyword evidence="1" id="KW-0732">Signal</keyword>
<name>Q8IAC9_ASCSU</name>
<dbReference type="AlphaFoldDB" id="Q8IAC9"/>
<feature type="chain" id="PRO_5007713381" evidence="1">
    <location>
        <begin position="21"/>
        <end position="65"/>
    </location>
</feature>
<feature type="signal peptide" evidence="1">
    <location>
        <begin position="1"/>
        <end position="20"/>
    </location>
</feature>
<dbReference type="EMBL" id="AB090348">
    <property type="protein sequence ID" value="BAC57591.1"/>
    <property type="molecule type" value="Genomic_DNA"/>
</dbReference>
<dbReference type="GO" id="GO:0098542">
    <property type="term" value="P:defense response to other organism"/>
    <property type="evidence" value="ECO:0007669"/>
    <property type="project" value="InterPro"/>
</dbReference>
<protein>
    <submittedName>
        <fullName evidence="2 3">ASABF-epsilon</fullName>
    </submittedName>
</protein>
<reference evidence="2" key="1">
    <citation type="journal article" date="2003" name="Biochem. J.">
        <title>Induction of ASABF (Ascaris suum antibacterial factor)-type antimicrobial peptides by bacterial injection: novel members of ASABF in the nematode Ascaris suum.</title>
        <authorList>
            <person name="Pillai A."/>
            <person name="Ueno S."/>
            <person name="Zhang H."/>
            <person name="Kato Y."/>
        </authorList>
    </citation>
    <scope>NUCLEOTIDE SEQUENCE</scope>
</reference>
<gene>
    <name evidence="2" type="primary">asabf-epsilon</name>
    <name evidence="3" type="synonym">asabf-epsilon2</name>
</gene>
<evidence type="ECO:0000313" key="3">
    <source>
        <dbReference type="EMBL" id="BAC57591.1"/>
    </source>
</evidence>
<sequence length="65" mass="7037">MVTKGIVLFMLVILFASTDAATCGYDDAKLNRPTIGCILSCKVQGCETGACYLRDSRPICVCKRC</sequence>
<evidence type="ECO:0000313" key="2">
    <source>
        <dbReference type="EMBL" id="BAC41495.1"/>
    </source>
</evidence>
<dbReference type="EMBL" id="AB086058">
    <property type="protein sequence ID" value="BAC41495.1"/>
    <property type="molecule type" value="mRNA"/>
</dbReference>
<organism evidence="2">
    <name type="scientific">Ascaris suum</name>
    <name type="common">Pig roundworm</name>
    <name type="synonym">Ascaris lumbricoides</name>
    <dbReference type="NCBI Taxonomy" id="6253"/>
    <lineage>
        <taxon>Eukaryota</taxon>
        <taxon>Metazoa</taxon>
        <taxon>Ecdysozoa</taxon>
        <taxon>Nematoda</taxon>
        <taxon>Chromadorea</taxon>
        <taxon>Rhabditida</taxon>
        <taxon>Spirurina</taxon>
        <taxon>Ascaridomorpha</taxon>
        <taxon>Ascaridoidea</taxon>
        <taxon>Ascarididae</taxon>
        <taxon>Ascaris</taxon>
    </lineage>
</organism>
<evidence type="ECO:0000256" key="1">
    <source>
        <dbReference type="SAM" id="SignalP"/>
    </source>
</evidence>
<proteinExistence type="evidence at transcript level"/>